<evidence type="ECO:0000256" key="1">
    <source>
        <dbReference type="ARBA" id="ARBA00005329"/>
    </source>
</evidence>
<dbReference type="InterPro" id="IPR011614">
    <property type="entry name" value="Catalase_core"/>
</dbReference>
<gene>
    <name evidence="6" type="ORF">CH063_13585</name>
</gene>
<keyword evidence="2" id="KW-0575">Peroxidase</keyword>
<dbReference type="PANTHER" id="PTHR11465">
    <property type="entry name" value="CATALASE"/>
    <property type="match status" value="1"/>
</dbReference>
<dbReference type="GO" id="GO:0042744">
    <property type="term" value="P:hydrogen peroxide catabolic process"/>
    <property type="evidence" value="ECO:0007669"/>
    <property type="project" value="UniProtKB-KW"/>
</dbReference>
<proteinExistence type="inferred from homology"/>
<evidence type="ECO:0000313" key="6">
    <source>
        <dbReference type="EMBL" id="CCF44062.1"/>
    </source>
</evidence>
<dbReference type="PRINTS" id="PR00067">
    <property type="entry name" value="CATALASE"/>
</dbReference>
<dbReference type="VEuPathDB" id="FungiDB:CH63R_13864"/>
<dbReference type="SUPFAM" id="SSF56634">
    <property type="entry name" value="Heme-dependent catalase-like"/>
    <property type="match status" value="1"/>
</dbReference>
<evidence type="ECO:0000313" key="7">
    <source>
        <dbReference type="Proteomes" id="UP000007174"/>
    </source>
</evidence>
<dbReference type="SMART" id="SM01060">
    <property type="entry name" value="Catalase"/>
    <property type="match status" value="1"/>
</dbReference>
<dbReference type="InterPro" id="IPR020835">
    <property type="entry name" value="Catalase_sf"/>
</dbReference>
<sequence>MAAPTYTLAEGVPYADPTTAQHFGGNSIKGLMLLQDTQLIETLAHFSRERIPERVVHARAAGAFGEFEVTHDVSQHTSAKFLSGIGTKSKVLLRVSTVGPERGSADTVRDVRGWGMKIFTEEGNQDWVFNDIPVFFVRDPIKFPSLNRSHKRNPRTNVTDATMADHSSFHNNNQEGIHALMHLFSGRGTPKSIRHLNSYSGHTYKLTKDDGTFHYVKIHIKTNQGVQNLSQDEAVRLAGENPDYHTADLYGAIEAGDFPSWTVFFQIMEPQDAEKYRWNIFDMTKVWPHSDYPLIPVGKLTLNKNPSNYFADIEQAAFSPSNMVRGFAPSADPMLQARMFAYNDAARYRLGVNYQQLPCNRAVSPVYCPYQRDGFMTFGDNYGADPNYVRSDLKPVNYVGSHGASGYAIGGHEDWVGHVCGFTSEVVDDDFAQARAF</sequence>
<dbReference type="GO" id="GO:0005777">
    <property type="term" value="C:peroxisome"/>
    <property type="evidence" value="ECO:0007669"/>
    <property type="project" value="TreeGrafter"/>
</dbReference>
<dbReference type="Pfam" id="PF00199">
    <property type="entry name" value="Catalase"/>
    <property type="match status" value="1"/>
</dbReference>
<dbReference type="PROSITE" id="PS51402">
    <property type="entry name" value="CATALASE_3"/>
    <property type="match status" value="1"/>
</dbReference>
<dbReference type="GO" id="GO:0042542">
    <property type="term" value="P:response to hydrogen peroxide"/>
    <property type="evidence" value="ECO:0007669"/>
    <property type="project" value="TreeGrafter"/>
</dbReference>
<feature type="binding site" description="axial binding residue" evidence="4">
    <location>
        <position position="342"/>
    </location>
    <ligand>
        <name>heme</name>
        <dbReference type="ChEBI" id="CHEBI:30413"/>
    </ligand>
    <ligandPart>
        <name>Fe</name>
        <dbReference type="ChEBI" id="CHEBI:18248"/>
    </ligandPart>
</feature>
<evidence type="ECO:0000256" key="2">
    <source>
        <dbReference type="ARBA" id="ARBA00023324"/>
    </source>
</evidence>
<dbReference type="AlphaFoldDB" id="H1VV03"/>
<protein>
    <submittedName>
        <fullName evidence="6">Catalase</fullName>
    </submittedName>
</protein>
<dbReference type="Gene3D" id="2.40.180.10">
    <property type="entry name" value="Catalase core domain"/>
    <property type="match status" value="1"/>
</dbReference>
<dbReference type="eggNOG" id="KOG0047">
    <property type="taxonomic scope" value="Eukaryota"/>
</dbReference>
<accession>H1VV03</accession>
<dbReference type="InterPro" id="IPR018028">
    <property type="entry name" value="Catalase"/>
</dbReference>
<dbReference type="PIRSF" id="PIRSF038928">
    <property type="entry name" value="Catalase_clade1-3"/>
    <property type="match status" value="1"/>
</dbReference>
<evidence type="ECO:0000256" key="4">
    <source>
        <dbReference type="PIRSR" id="PIRSR038928-2"/>
    </source>
</evidence>
<feature type="active site" evidence="3">
    <location>
        <position position="130"/>
    </location>
</feature>
<feature type="active site" evidence="3">
    <location>
        <position position="57"/>
    </location>
</feature>
<dbReference type="Proteomes" id="UP000007174">
    <property type="component" value="Unassembled WGS sequence"/>
</dbReference>
<keyword evidence="4" id="KW-0479">Metal-binding</keyword>
<dbReference type="InterPro" id="IPR024711">
    <property type="entry name" value="Catalase_clade1/3"/>
</dbReference>
<dbReference type="GO" id="GO:0020037">
    <property type="term" value="F:heme binding"/>
    <property type="evidence" value="ECO:0007669"/>
    <property type="project" value="InterPro"/>
</dbReference>
<dbReference type="PANTHER" id="PTHR11465:SF26">
    <property type="entry name" value="CATALASE 2"/>
    <property type="match status" value="1"/>
</dbReference>
<organism evidence="6 7">
    <name type="scientific">Colletotrichum higginsianum (strain IMI 349063)</name>
    <name type="common">Crucifer anthracnose fungus</name>
    <dbReference type="NCBI Taxonomy" id="759273"/>
    <lineage>
        <taxon>Eukaryota</taxon>
        <taxon>Fungi</taxon>
        <taxon>Dikarya</taxon>
        <taxon>Ascomycota</taxon>
        <taxon>Pezizomycotina</taxon>
        <taxon>Sordariomycetes</taxon>
        <taxon>Hypocreomycetidae</taxon>
        <taxon>Glomerellales</taxon>
        <taxon>Glomerellaceae</taxon>
        <taxon>Colletotrichum</taxon>
        <taxon>Colletotrichum destructivum species complex</taxon>
    </lineage>
</organism>
<evidence type="ECO:0000256" key="3">
    <source>
        <dbReference type="PIRSR" id="PIRSR038928-1"/>
    </source>
</evidence>
<dbReference type="STRING" id="759273.H1VV03"/>
<dbReference type="PROSITE" id="PS00438">
    <property type="entry name" value="CATALASE_2"/>
    <property type="match status" value="1"/>
</dbReference>
<keyword evidence="2" id="KW-0560">Oxidoreductase</keyword>
<keyword evidence="2" id="KW-0376">Hydrogen peroxide</keyword>
<dbReference type="GO" id="GO:0004096">
    <property type="term" value="F:catalase activity"/>
    <property type="evidence" value="ECO:0007669"/>
    <property type="project" value="InterPro"/>
</dbReference>
<feature type="domain" description="Catalase core" evidence="5">
    <location>
        <begin position="7"/>
        <end position="397"/>
    </location>
</feature>
<reference evidence="7" key="1">
    <citation type="journal article" date="2012" name="Nat. Genet.">
        <title>Lifestyle transitions in plant pathogenic Colletotrichum fungi deciphered by genome and transcriptome analyses.</title>
        <authorList>
            <person name="O'Connell R.J."/>
            <person name="Thon M.R."/>
            <person name="Hacquard S."/>
            <person name="Amyotte S.G."/>
            <person name="Kleemann J."/>
            <person name="Torres M.F."/>
            <person name="Damm U."/>
            <person name="Buiate E.A."/>
            <person name="Epstein L."/>
            <person name="Alkan N."/>
            <person name="Altmueller J."/>
            <person name="Alvarado-Balderrama L."/>
            <person name="Bauser C.A."/>
            <person name="Becker C."/>
            <person name="Birren B.W."/>
            <person name="Chen Z."/>
            <person name="Choi J."/>
            <person name="Crouch J.A."/>
            <person name="Duvick J.P."/>
            <person name="Farman M.A."/>
            <person name="Gan P."/>
            <person name="Heiman D."/>
            <person name="Henrissat B."/>
            <person name="Howard R.J."/>
            <person name="Kabbage M."/>
            <person name="Koch C."/>
            <person name="Kracher B."/>
            <person name="Kubo Y."/>
            <person name="Law A.D."/>
            <person name="Lebrun M.-H."/>
            <person name="Lee Y.-H."/>
            <person name="Miyara I."/>
            <person name="Moore N."/>
            <person name="Neumann U."/>
            <person name="Nordstroem K."/>
            <person name="Panaccione D.G."/>
            <person name="Panstruga R."/>
            <person name="Place M."/>
            <person name="Proctor R.H."/>
            <person name="Prusky D."/>
            <person name="Rech G."/>
            <person name="Reinhardt R."/>
            <person name="Rollins J.A."/>
            <person name="Rounsley S."/>
            <person name="Schardl C.L."/>
            <person name="Schwartz D.C."/>
            <person name="Shenoy N."/>
            <person name="Shirasu K."/>
            <person name="Sikhakolli U.R."/>
            <person name="Stueber K."/>
            <person name="Sukno S.A."/>
            <person name="Sweigard J.A."/>
            <person name="Takano Y."/>
            <person name="Takahara H."/>
            <person name="Trail F."/>
            <person name="van der Does H.C."/>
            <person name="Voll L.M."/>
            <person name="Will I."/>
            <person name="Young S."/>
            <person name="Zeng Q."/>
            <person name="Zhang J."/>
            <person name="Zhou S."/>
            <person name="Dickman M.B."/>
            <person name="Schulze-Lefert P."/>
            <person name="Ver Loren van Themaat E."/>
            <person name="Ma L.-J."/>
            <person name="Vaillancourt L.J."/>
        </authorList>
    </citation>
    <scope>NUCLEOTIDE SEQUENCE [LARGE SCALE GENOMIC DNA]</scope>
    <source>
        <strain evidence="7">IMI 349063</strain>
    </source>
</reference>
<name>H1VV03_COLHI</name>
<dbReference type="GO" id="GO:0005739">
    <property type="term" value="C:mitochondrion"/>
    <property type="evidence" value="ECO:0007669"/>
    <property type="project" value="TreeGrafter"/>
</dbReference>
<dbReference type="CDD" id="cd08157">
    <property type="entry name" value="catalase_fungal"/>
    <property type="match status" value="1"/>
</dbReference>
<dbReference type="GO" id="GO:0046872">
    <property type="term" value="F:metal ion binding"/>
    <property type="evidence" value="ECO:0007669"/>
    <property type="project" value="UniProtKB-KW"/>
</dbReference>
<comment type="cofactor">
    <cofactor evidence="4">
        <name>heme</name>
        <dbReference type="ChEBI" id="CHEBI:30413"/>
    </cofactor>
</comment>
<dbReference type="HOGENOM" id="CLU_010645_2_0_1"/>
<evidence type="ECO:0000259" key="5">
    <source>
        <dbReference type="SMART" id="SM01060"/>
    </source>
</evidence>
<keyword evidence="4" id="KW-0349">Heme</keyword>
<dbReference type="InterPro" id="IPR024708">
    <property type="entry name" value="Catalase_AS"/>
</dbReference>
<comment type="similarity">
    <text evidence="1">Belongs to the catalase family.</text>
</comment>
<dbReference type="EMBL" id="CACQ02006589">
    <property type="protein sequence ID" value="CCF44062.1"/>
    <property type="molecule type" value="Genomic_DNA"/>
</dbReference>
<keyword evidence="4" id="KW-0408">Iron</keyword>